<dbReference type="RefSeq" id="WP_015817124.1">
    <property type="nucleotide sequence ID" value="NC_012997.1"/>
</dbReference>
<name>C5BKX3_TERTT</name>
<dbReference type="Proteomes" id="UP000009080">
    <property type="component" value="Chromosome"/>
</dbReference>
<evidence type="ECO:0000313" key="2">
    <source>
        <dbReference type="Proteomes" id="UP000009080"/>
    </source>
</evidence>
<dbReference type="STRING" id="377629.TERTU_0119"/>
<sequence>MAFEERGFELIDNLVTLDELDQLKNEVARIEIKGGGIRNAEKNSL</sequence>
<proteinExistence type="predicted"/>
<dbReference type="KEGG" id="ttu:TERTU_0119"/>
<dbReference type="AlphaFoldDB" id="C5BKX3"/>
<dbReference type="EMBL" id="CP001614">
    <property type="protein sequence ID" value="ACR11012.1"/>
    <property type="molecule type" value="Genomic_DNA"/>
</dbReference>
<evidence type="ECO:0000313" key="1">
    <source>
        <dbReference type="EMBL" id="ACR11012.1"/>
    </source>
</evidence>
<reference evidence="1 2" key="1">
    <citation type="journal article" date="2009" name="PLoS ONE">
        <title>The complete genome of Teredinibacter turnerae T7901: an intracellular endosymbiont of marine wood-boring bivalves (shipworms).</title>
        <authorList>
            <person name="Yang J.C."/>
            <person name="Madupu R."/>
            <person name="Durkin A.S."/>
            <person name="Ekborg N.A."/>
            <person name="Pedamallu C.S."/>
            <person name="Hostetler J.B."/>
            <person name="Radune D."/>
            <person name="Toms B.S."/>
            <person name="Henrissat B."/>
            <person name="Coutinho P.M."/>
            <person name="Schwarz S."/>
            <person name="Field L."/>
            <person name="Trindade-Silva A.E."/>
            <person name="Soares C.A.G."/>
            <person name="Elshahawi S."/>
            <person name="Hanora A."/>
            <person name="Schmidt E.W."/>
            <person name="Haygood M.G."/>
            <person name="Posfai J."/>
            <person name="Benner J."/>
            <person name="Madinger C."/>
            <person name="Nove J."/>
            <person name="Anton B."/>
            <person name="Chaudhary K."/>
            <person name="Foster J."/>
            <person name="Holman A."/>
            <person name="Kumar S."/>
            <person name="Lessard P.A."/>
            <person name="Luyten Y.A."/>
            <person name="Slatko B."/>
            <person name="Wood N."/>
            <person name="Wu B."/>
            <person name="Teplitski M."/>
            <person name="Mougous J.D."/>
            <person name="Ward N."/>
            <person name="Eisen J.A."/>
            <person name="Badger J.H."/>
            <person name="Distel D.L."/>
        </authorList>
    </citation>
    <scope>NUCLEOTIDE SEQUENCE [LARGE SCALE GENOMIC DNA]</scope>
    <source>
        <strain evidence="2">ATCC 39867 / T7901</strain>
    </source>
</reference>
<keyword evidence="2" id="KW-1185">Reference proteome</keyword>
<gene>
    <name evidence="1" type="ordered locus">TERTU_0119</name>
</gene>
<organism evidence="1 2">
    <name type="scientific">Teredinibacter turnerae (strain ATCC 39867 / T7901)</name>
    <dbReference type="NCBI Taxonomy" id="377629"/>
    <lineage>
        <taxon>Bacteria</taxon>
        <taxon>Pseudomonadati</taxon>
        <taxon>Pseudomonadota</taxon>
        <taxon>Gammaproteobacteria</taxon>
        <taxon>Cellvibrionales</taxon>
        <taxon>Cellvibrionaceae</taxon>
        <taxon>Teredinibacter</taxon>
    </lineage>
</organism>
<protein>
    <submittedName>
        <fullName evidence="1">Uncharacterized protein</fullName>
    </submittedName>
</protein>
<accession>C5BKX3</accession>
<dbReference type="HOGENOM" id="CLU_3206311_0_0_6"/>